<feature type="region of interest" description="Disordered" evidence="3">
    <location>
        <begin position="1"/>
        <end position="38"/>
    </location>
</feature>
<name>A0A100W2M8_9MYCO</name>
<feature type="compositionally biased region" description="Acidic residues" evidence="3">
    <location>
        <begin position="1"/>
        <end position="14"/>
    </location>
</feature>
<dbReference type="PANTHER" id="PTHR37042:SF4">
    <property type="entry name" value="OUTER MEMBRANE PROTEIN RV1973"/>
    <property type="match status" value="1"/>
</dbReference>
<reference evidence="6" key="2">
    <citation type="submission" date="2016-02" db="EMBL/GenBank/DDBJ databases">
        <title>Draft genome sequence of five rapidly growing Mycobacterium species.</title>
        <authorList>
            <person name="Katahira K."/>
            <person name="Gotou Y."/>
            <person name="Iida K."/>
            <person name="Ogura Y."/>
            <person name="Hayashi T."/>
        </authorList>
    </citation>
    <scope>NUCLEOTIDE SEQUENCE [LARGE SCALE GENOMIC DNA]</scope>
    <source>
        <strain evidence="6">JCM15654</strain>
    </source>
</reference>
<feature type="transmembrane region" description="Helical" evidence="4">
    <location>
        <begin position="48"/>
        <end position="69"/>
    </location>
</feature>
<comment type="subcellular location">
    <subcellularLocation>
        <location evidence="1">Membrane</location>
    </subcellularLocation>
</comment>
<proteinExistence type="predicted"/>
<evidence type="ECO:0000256" key="2">
    <source>
        <dbReference type="ARBA" id="ARBA00023136"/>
    </source>
</evidence>
<sequence>MADDGTDESVESAEAEQKPDREPEPETEDSEPADAGMSARPRLSQVRLAALAGAAVVVVLAAATGWLGFRAVQTHLADEKRQMFLDAGRQAALALTNVDWEHADDDVARVLDSASGQFYDDFERRSQSYLAVVKQAKSKSVGTITGSALVSASDTDARVMVAVTVNSSNAGVADRTRYWRMVLTMQQNPGAPKVSNVDFIQ</sequence>
<comment type="caution">
    <text evidence="5">The sequence shown here is derived from an EMBL/GenBank/DDBJ whole genome shotgun (WGS) entry which is preliminary data.</text>
</comment>
<feature type="compositionally biased region" description="Basic and acidic residues" evidence="3">
    <location>
        <begin position="15"/>
        <end position="24"/>
    </location>
</feature>
<dbReference type="GO" id="GO:0016020">
    <property type="term" value="C:membrane"/>
    <property type="evidence" value="ECO:0007669"/>
    <property type="project" value="UniProtKB-SubCell"/>
</dbReference>
<dbReference type="EMBL" id="BCSX01000040">
    <property type="protein sequence ID" value="GAS90509.1"/>
    <property type="molecule type" value="Genomic_DNA"/>
</dbReference>
<dbReference type="OrthoDB" id="4774723at2"/>
<gene>
    <name evidence="5" type="ORF">RMCB_4605</name>
</gene>
<keyword evidence="4" id="KW-0812">Transmembrane</keyword>
<dbReference type="AlphaFoldDB" id="A0A100W2M8"/>
<dbReference type="Proteomes" id="UP000069620">
    <property type="component" value="Unassembled WGS sequence"/>
</dbReference>
<keyword evidence="2 4" id="KW-0472">Membrane</keyword>
<evidence type="ECO:0000256" key="3">
    <source>
        <dbReference type="SAM" id="MobiDB-lite"/>
    </source>
</evidence>
<evidence type="ECO:0000256" key="1">
    <source>
        <dbReference type="ARBA" id="ARBA00004370"/>
    </source>
</evidence>
<organism evidence="5 6">
    <name type="scientific">Mycolicibacterium brisbanense</name>
    <dbReference type="NCBI Taxonomy" id="146020"/>
    <lineage>
        <taxon>Bacteria</taxon>
        <taxon>Bacillati</taxon>
        <taxon>Actinomycetota</taxon>
        <taxon>Actinomycetes</taxon>
        <taxon>Mycobacteriales</taxon>
        <taxon>Mycobacteriaceae</taxon>
        <taxon>Mycolicibacterium</taxon>
    </lineage>
</organism>
<dbReference type="STRING" id="146020.RMCB_4605"/>
<dbReference type="RefSeq" id="WP_062830731.1">
    <property type="nucleotide sequence ID" value="NZ_BCSX01000040.1"/>
</dbReference>
<reference evidence="6" key="1">
    <citation type="journal article" date="2016" name="Genome Announc.">
        <title>Draft Genome Sequences of Five Rapidly Growing Mycobacterium Species, M. thermoresistibile, M. fortuitum subsp. acetamidolyticum, M. canariasense, M. brisbanense, and M. novocastrense.</title>
        <authorList>
            <person name="Katahira K."/>
            <person name="Ogura Y."/>
            <person name="Gotoh Y."/>
            <person name="Hayashi T."/>
        </authorList>
    </citation>
    <scope>NUCLEOTIDE SEQUENCE [LARGE SCALE GENOMIC DNA]</scope>
    <source>
        <strain evidence="6">JCM15654</strain>
    </source>
</reference>
<evidence type="ECO:0000256" key="4">
    <source>
        <dbReference type="SAM" id="Phobius"/>
    </source>
</evidence>
<accession>A0A100W2M8</accession>
<keyword evidence="4" id="KW-1133">Transmembrane helix</keyword>
<dbReference type="PANTHER" id="PTHR37042">
    <property type="entry name" value="OUTER MEMBRANE PROTEIN RV1973"/>
    <property type="match status" value="1"/>
</dbReference>
<evidence type="ECO:0000313" key="5">
    <source>
        <dbReference type="EMBL" id="GAS90509.1"/>
    </source>
</evidence>
<protein>
    <recommendedName>
        <fullName evidence="7">Mce associated membrane protein</fullName>
    </recommendedName>
</protein>
<evidence type="ECO:0008006" key="7">
    <source>
        <dbReference type="Google" id="ProtNLM"/>
    </source>
</evidence>
<keyword evidence="6" id="KW-1185">Reference proteome</keyword>
<evidence type="ECO:0000313" key="6">
    <source>
        <dbReference type="Proteomes" id="UP000069620"/>
    </source>
</evidence>